<dbReference type="PANTHER" id="PTHR37943:SF1">
    <property type="entry name" value="PROTEIN VES"/>
    <property type="match status" value="1"/>
</dbReference>
<dbReference type="InterPro" id="IPR014710">
    <property type="entry name" value="RmlC-like_jellyroll"/>
</dbReference>
<evidence type="ECO:0000313" key="2">
    <source>
        <dbReference type="Proteomes" id="UP000316801"/>
    </source>
</evidence>
<dbReference type="InterPro" id="IPR011051">
    <property type="entry name" value="RmlC_Cupin_sf"/>
</dbReference>
<dbReference type="EMBL" id="VJMG01000077">
    <property type="protein sequence ID" value="TRL33816.1"/>
    <property type="molecule type" value="Genomic_DNA"/>
</dbReference>
<dbReference type="SUPFAM" id="SSF51182">
    <property type="entry name" value="RmlC-like cupins"/>
    <property type="match status" value="1"/>
</dbReference>
<dbReference type="Gene3D" id="2.60.120.10">
    <property type="entry name" value="Jelly Rolls"/>
    <property type="match status" value="1"/>
</dbReference>
<dbReference type="Proteomes" id="UP000316801">
    <property type="component" value="Unassembled WGS sequence"/>
</dbReference>
<comment type="caution">
    <text evidence="1">The sequence shown here is derived from an EMBL/GenBank/DDBJ whole genome shotgun (WGS) entry which is preliminary data.</text>
</comment>
<dbReference type="AlphaFoldDB" id="A0A549SW09"/>
<organism evidence="1 2">
    <name type="scientific">Rhizobium straminoryzae</name>
    <dbReference type="NCBI Taxonomy" id="1387186"/>
    <lineage>
        <taxon>Bacteria</taxon>
        <taxon>Pseudomonadati</taxon>
        <taxon>Pseudomonadota</taxon>
        <taxon>Alphaproteobacteria</taxon>
        <taxon>Hyphomicrobiales</taxon>
        <taxon>Rhizobiaceae</taxon>
        <taxon>Rhizobium/Agrobacterium group</taxon>
        <taxon>Rhizobium</taxon>
    </lineage>
</organism>
<dbReference type="PANTHER" id="PTHR37943">
    <property type="entry name" value="PROTEIN VES"/>
    <property type="match status" value="1"/>
</dbReference>
<reference evidence="1 2" key="1">
    <citation type="submission" date="2019-07" db="EMBL/GenBank/DDBJ databases">
        <title>Ln-dependent methylotrophs.</title>
        <authorList>
            <person name="Tani A."/>
        </authorList>
    </citation>
    <scope>NUCLEOTIDE SEQUENCE [LARGE SCALE GENOMIC DNA]</scope>
    <source>
        <strain evidence="1 2">SM12</strain>
    </source>
</reference>
<dbReference type="CDD" id="cd20293">
    <property type="entry name" value="cupin_HutD_N"/>
    <property type="match status" value="1"/>
</dbReference>
<name>A0A549SW09_9HYPH</name>
<keyword evidence="2" id="KW-1185">Reference proteome</keyword>
<dbReference type="InterPro" id="IPR010282">
    <property type="entry name" value="Uncharacterised_HutD/Ves"/>
</dbReference>
<proteinExistence type="predicted"/>
<protein>
    <submittedName>
        <fullName evidence="1">HutD family protein</fullName>
    </submittedName>
</protein>
<sequence>MQILRAQDYRRMPWKNGGGETAEIAVFPPAAGLDSFDWRISMATVATDGPFSAFPGIDRTLTILSGRGIVLDTEGKASVSLTRSSPPHAFAADLPSFAVLLDGTVIDLNVMTRRVSASHRVERMALPLDLAPSCSRRVLFCVTGQVWLADGTTRMELETWDCVLLDGDDDAVSFDGSGSVLLVTIDELAARP</sequence>
<accession>A0A549SW09</accession>
<dbReference type="Pfam" id="PF05962">
    <property type="entry name" value="HutD"/>
    <property type="match status" value="1"/>
</dbReference>
<gene>
    <name evidence="1" type="ORF">FNA46_22525</name>
</gene>
<evidence type="ECO:0000313" key="1">
    <source>
        <dbReference type="EMBL" id="TRL33816.1"/>
    </source>
</evidence>